<accession>A0ABW9SPX0</accession>
<dbReference type="PANTHER" id="PTHR43798:SF33">
    <property type="entry name" value="HYDROLASE, PUTATIVE (AFU_ORTHOLOGUE AFUA_2G14860)-RELATED"/>
    <property type="match status" value="1"/>
</dbReference>
<dbReference type="SUPFAM" id="SSF53474">
    <property type="entry name" value="alpha/beta-Hydrolases"/>
    <property type="match status" value="1"/>
</dbReference>
<name>A0ABW9SPX0_9BURK</name>
<dbReference type="Proteomes" id="UP000735592">
    <property type="component" value="Unassembled WGS sequence"/>
</dbReference>
<comment type="caution">
    <text evidence="2">The sequence shown here is derived from an EMBL/GenBank/DDBJ whole genome shotgun (WGS) entry which is preliminary data.</text>
</comment>
<evidence type="ECO:0000313" key="2">
    <source>
        <dbReference type="EMBL" id="MTW32444.1"/>
    </source>
</evidence>
<proteinExistence type="predicted"/>
<dbReference type="Pfam" id="PF12697">
    <property type="entry name" value="Abhydrolase_6"/>
    <property type="match status" value="1"/>
</dbReference>
<dbReference type="InterPro" id="IPR000073">
    <property type="entry name" value="AB_hydrolase_1"/>
</dbReference>
<sequence length="294" mass="32460">MAQERAQTPAQPDPAGAVGLSAKLGQFDSTIIEYAEHRSPNARATIVFENGLLLDFSTWNAVAAGLKQCCNLLFYNRPGVGRSVRGDVDPSPEAESLRLHQLLKERGFSPPYVLVGHSLGGQYVQAYAKRYPEQVDGMVLVDALPLGVVKPYSEFPWFTRFGLWIFASKAARQEIANIDLMGKYVMEPADFYRKPVIRIVAQSSPQQHKPQGLIKDLLSGVIYAEDFGVWAIDPDIAEGRMSGYYPQAEVRSLSANHRIQEQYPAVVIDAITSLIKNQPDVQAALGVVSKEARQ</sequence>
<dbReference type="GO" id="GO:0016787">
    <property type="term" value="F:hydrolase activity"/>
    <property type="evidence" value="ECO:0007669"/>
    <property type="project" value="UniProtKB-KW"/>
</dbReference>
<organism evidence="2 3">
    <name type="scientific">Pseudoduganella danionis</name>
    <dbReference type="NCBI Taxonomy" id="1890295"/>
    <lineage>
        <taxon>Bacteria</taxon>
        <taxon>Pseudomonadati</taxon>
        <taxon>Pseudomonadota</taxon>
        <taxon>Betaproteobacteria</taxon>
        <taxon>Burkholderiales</taxon>
        <taxon>Oxalobacteraceae</taxon>
        <taxon>Telluria group</taxon>
        <taxon>Pseudoduganella</taxon>
    </lineage>
</organism>
<dbReference type="InterPro" id="IPR050266">
    <property type="entry name" value="AB_hydrolase_sf"/>
</dbReference>
<protein>
    <submittedName>
        <fullName evidence="2">Alpha/beta fold hydrolase</fullName>
    </submittedName>
</protein>
<gene>
    <name evidence="2" type="ORF">GM655_06340</name>
</gene>
<evidence type="ECO:0000313" key="3">
    <source>
        <dbReference type="Proteomes" id="UP000735592"/>
    </source>
</evidence>
<evidence type="ECO:0000259" key="1">
    <source>
        <dbReference type="Pfam" id="PF12697"/>
    </source>
</evidence>
<keyword evidence="3" id="KW-1185">Reference proteome</keyword>
<dbReference type="Gene3D" id="3.40.50.1820">
    <property type="entry name" value="alpha/beta hydrolase"/>
    <property type="match status" value="1"/>
</dbReference>
<dbReference type="PANTHER" id="PTHR43798">
    <property type="entry name" value="MONOACYLGLYCEROL LIPASE"/>
    <property type="match status" value="1"/>
</dbReference>
<reference evidence="2 3" key="1">
    <citation type="submission" date="2019-11" db="EMBL/GenBank/DDBJ databases">
        <title>Type strains purchased from KCTC, JCM and DSMZ.</title>
        <authorList>
            <person name="Lu H."/>
        </authorList>
    </citation>
    <scope>NUCLEOTIDE SEQUENCE [LARGE SCALE GENOMIC DNA]</scope>
    <source>
        <strain evidence="2 3">DSM 103461</strain>
    </source>
</reference>
<feature type="domain" description="AB hydrolase-1" evidence="1">
    <location>
        <begin position="58"/>
        <end position="269"/>
    </location>
</feature>
<keyword evidence="2" id="KW-0378">Hydrolase</keyword>
<dbReference type="InterPro" id="IPR029058">
    <property type="entry name" value="AB_hydrolase_fold"/>
</dbReference>
<dbReference type="EMBL" id="WNKW01000001">
    <property type="protein sequence ID" value="MTW32444.1"/>
    <property type="molecule type" value="Genomic_DNA"/>
</dbReference>